<dbReference type="InterPro" id="IPR003675">
    <property type="entry name" value="Rce1/LyrA-like_dom"/>
</dbReference>
<feature type="transmembrane region" description="Helical" evidence="1">
    <location>
        <begin position="269"/>
        <end position="288"/>
    </location>
</feature>
<evidence type="ECO:0000313" key="4">
    <source>
        <dbReference type="Proteomes" id="UP000004217"/>
    </source>
</evidence>
<dbReference type="GO" id="GO:0004175">
    <property type="term" value="F:endopeptidase activity"/>
    <property type="evidence" value="ECO:0007669"/>
    <property type="project" value="UniProtKB-ARBA"/>
</dbReference>
<evidence type="ECO:0000256" key="1">
    <source>
        <dbReference type="SAM" id="Phobius"/>
    </source>
</evidence>
<dbReference type="Proteomes" id="UP000004217">
    <property type="component" value="Unassembled WGS sequence"/>
</dbReference>
<sequence>MYFAHAATRLRSSLTALFAQTPVVPSRPARSAAVRLLVPAAALVLVTALAAGVRALAGDNPVLSLLGGAVIAIGALCGYAALVRFLEQRPVTELDPARAVPGLRSGTLTGMGLFTAVLALIALSADYGTEGGVSLGGALTVLGLMAGVAVAEELLFRGVLFRVVEELAGTVGALAVSAALFGGLHLLNPGATVRGALAIAVEAGLMLGAAYVATGALWLPIGLHFGWNFALSGVFGVTVSGDDSTPAGLLRGVLTGPEAVTGGGFGPEASVFAVLVCTILTVLLLRSAKRRGRMVRRASRAARAERD</sequence>
<feature type="transmembrane region" description="Helical" evidence="1">
    <location>
        <begin position="193"/>
        <end position="213"/>
    </location>
</feature>
<dbReference type="PANTHER" id="PTHR39430:SF1">
    <property type="entry name" value="PROTEASE"/>
    <property type="match status" value="1"/>
</dbReference>
<dbReference type="PANTHER" id="PTHR39430">
    <property type="entry name" value="MEMBRANE-ASSOCIATED PROTEASE-RELATED"/>
    <property type="match status" value="1"/>
</dbReference>
<feature type="transmembrane region" description="Helical" evidence="1">
    <location>
        <begin position="167"/>
        <end position="187"/>
    </location>
</feature>
<dbReference type="AlphaFoldDB" id="G2GLU9"/>
<dbReference type="OrthoDB" id="193898at2"/>
<dbReference type="Pfam" id="PF02517">
    <property type="entry name" value="Rce1-like"/>
    <property type="match status" value="1"/>
</dbReference>
<dbReference type="GO" id="GO:0080120">
    <property type="term" value="P:CAAX-box protein maturation"/>
    <property type="evidence" value="ECO:0007669"/>
    <property type="project" value="UniProtKB-ARBA"/>
</dbReference>
<comment type="caution">
    <text evidence="3">The sequence shown here is derived from an EMBL/GenBank/DDBJ whole genome shotgun (WGS) entry which is preliminary data.</text>
</comment>
<accession>G2GLU9</accession>
<evidence type="ECO:0000313" key="3">
    <source>
        <dbReference type="EMBL" id="EGX55508.1"/>
    </source>
</evidence>
<feature type="transmembrane region" description="Helical" evidence="1">
    <location>
        <begin position="63"/>
        <end position="86"/>
    </location>
</feature>
<dbReference type="PATRIC" id="fig|700597.3.peg.6356"/>
<proteinExistence type="predicted"/>
<feature type="transmembrane region" description="Helical" evidence="1">
    <location>
        <begin position="225"/>
        <end position="241"/>
    </location>
</feature>
<keyword evidence="1" id="KW-0812">Transmembrane</keyword>
<feature type="transmembrane region" description="Helical" evidence="1">
    <location>
        <begin position="36"/>
        <end position="57"/>
    </location>
</feature>
<evidence type="ECO:0000259" key="2">
    <source>
        <dbReference type="Pfam" id="PF02517"/>
    </source>
</evidence>
<dbReference type="EMBL" id="AGBF01000219">
    <property type="protein sequence ID" value="EGX55508.1"/>
    <property type="molecule type" value="Genomic_DNA"/>
</dbReference>
<keyword evidence="1" id="KW-0472">Membrane</keyword>
<reference evidence="3 4" key="1">
    <citation type="submission" date="2011-08" db="EMBL/GenBank/DDBJ databases">
        <authorList>
            <person name="Lin Y."/>
            <person name="Hao X."/>
            <person name="Johnstone L."/>
            <person name="Miller S.J."/>
            <person name="Wei G."/>
            <person name="Rensing C."/>
        </authorList>
    </citation>
    <scope>NUCLEOTIDE SEQUENCE [LARGE SCALE GENOMIC DNA]</scope>
    <source>
        <strain evidence="3 4">K42</strain>
    </source>
</reference>
<organism evidence="3 4">
    <name type="scientific">Streptomyces zinciresistens K42</name>
    <dbReference type="NCBI Taxonomy" id="700597"/>
    <lineage>
        <taxon>Bacteria</taxon>
        <taxon>Bacillati</taxon>
        <taxon>Actinomycetota</taxon>
        <taxon>Actinomycetes</taxon>
        <taxon>Kitasatosporales</taxon>
        <taxon>Streptomycetaceae</taxon>
        <taxon>Streptomyces</taxon>
    </lineage>
</organism>
<name>G2GLU9_9ACTN</name>
<feature type="domain" description="CAAX prenyl protease 2/Lysostaphin resistance protein A-like" evidence="2">
    <location>
        <begin position="138"/>
        <end position="229"/>
    </location>
</feature>
<gene>
    <name evidence="3" type="ORF">SZN_32506</name>
</gene>
<keyword evidence="4" id="KW-1185">Reference proteome</keyword>
<feature type="transmembrane region" description="Helical" evidence="1">
    <location>
        <begin position="107"/>
        <end position="125"/>
    </location>
</feature>
<feature type="transmembrane region" description="Helical" evidence="1">
    <location>
        <begin position="131"/>
        <end position="155"/>
    </location>
</feature>
<keyword evidence="1" id="KW-1133">Transmembrane helix</keyword>
<protein>
    <submittedName>
        <fullName evidence="3">Abortive infection protein</fullName>
    </submittedName>
</protein>
<dbReference type="RefSeq" id="WP_007503211.1">
    <property type="nucleotide sequence ID" value="NZ_AGBF01000219.1"/>
</dbReference>